<proteinExistence type="predicted"/>
<dbReference type="Pfam" id="PF00892">
    <property type="entry name" value="EamA"/>
    <property type="match status" value="2"/>
</dbReference>
<keyword evidence="1" id="KW-0472">Membrane</keyword>
<evidence type="ECO:0000313" key="3">
    <source>
        <dbReference type="EMBL" id="SDC61630.1"/>
    </source>
</evidence>
<feature type="domain" description="EamA" evidence="2">
    <location>
        <begin position="150"/>
        <end position="282"/>
    </location>
</feature>
<feature type="transmembrane region" description="Helical" evidence="1">
    <location>
        <begin position="215"/>
        <end position="233"/>
    </location>
</feature>
<feature type="transmembrane region" description="Helical" evidence="1">
    <location>
        <begin position="114"/>
        <end position="134"/>
    </location>
</feature>
<feature type="transmembrane region" description="Helical" evidence="1">
    <location>
        <begin position="5"/>
        <end position="22"/>
    </location>
</feature>
<accession>A0A1G6N1D2</accession>
<feature type="transmembrane region" description="Helical" evidence="1">
    <location>
        <begin position="146"/>
        <end position="167"/>
    </location>
</feature>
<dbReference type="AlphaFoldDB" id="A0A1G6N1D2"/>
<protein>
    <submittedName>
        <fullName evidence="3">EamA-like transporter family protein</fullName>
    </submittedName>
</protein>
<keyword evidence="1" id="KW-0812">Transmembrane</keyword>
<feature type="transmembrane region" description="Helical" evidence="1">
    <location>
        <begin position="34"/>
        <end position="57"/>
    </location>
</feature>
<name>A0A1G6N1D2_9BACT</name>
<dbReference type="STRING" id="686796.SAMN04488104_1002182"/>
<evidence type="ECO:0000256" key="1">
    <source>
        <dbReference type="SAM" id="Phobius"/>
    </source>
</evidence>
<keyword evidence="4" id="KW-1185">Reference proteome</keyword>
<gene>
    <name evidence="3" type="ORF">SAMN04488104_1002182</name>
</gene>
<sequence>MLWLFLSVCLYAFNNVLWKLFLKGEQPLHIISRRAIFTFAFALGAAWVTQVNLIDFILHPNSIYVFIASLFGVLGLVLMVTFLKSGSLIQMAFYSLLGTGIAGCYTYLFSEESLTTKAILGSVLMMTGYLVFCFNDRLKAQKEKTVFKHHLLLIGMTLSFSVSLLIQWESLKIFPPLAIICTQETTVLITTSLLGIFFRPAENSRNSESQSTLKMALMAVVIFAGIFAGTIGLKTADPFLASVAGFAVPVLTVIFGGMVFRDRMDVLHWVSLVLMIAGGVFLL</sequence>
<feature type="transmembrane region" description="Helical" evidence="1">
    <location>
        <begin position="266"/>
        <end position="282"/>
    </location>
</feature>
<dbReference type="InterPro" id="IPR000620">
    <property type="entry name" value="EamA_dom"/>
</dbReference>
<dbReference type="GO" id="GO:0016020">
    <property type="term" value="C:membrane"/>
    <property type="evidence" value="ECO:0007669"/>
    <property type="project" value="InterPro"/>
</dbReference>
<feature type="domain" description="EamA" evidence="2">
    <location>
        <begin position="1"/>
        <end position="131"/>
    </location>
</feature>
<keyword evidence="1" id="KW-1133">Transmembrane helix</keyword>
<dbReference type="InterPro" id="IPR037185">
    <property type="entry name" value="EmrE-like"/>
</dbReference>
<dbReference type="Proteomes" id="UP000199060">
    <property type="component" value="Unassembled WGS sequence"/>
</dbReference>
<dbReference type="SUPFAM" id="SSF103481">
    <property type="entry name" value="Multidrug resistance efflux transporter EmrE"/>
    <property type="match status" value="1"/>
</dbReference>
<dbReference type="RefSeq" id="WP_087937791.1">
    <property type="nucleotide sequence ID" value="NZ_FNAC01000002.1"/>
</dbReference>
<dbReference type="OrthoDB" id="1493316at2"/>
<feature type="transmembrane region" description="Helical" evidence="1">
    <location>
        <begin position="173"/>
        <end position="194"/>
    </location>
</feature>
<feature type="transmembrane region" description="Helical" evidence="1">
    <location>
        <begin position="239"/>
        <end position="259"/>
    </location>
</feature>
<evidence type="ECO:0000313" key="4">
    <source>
        <dbReference type="Proteomes" id="UP000199060"/>
    </source>
</evidence>
<evidence type="ECO:0000259" key="2">
    <source>
        <dbReference type="Pfam" id="PF00892"/>
    </source>
</evidence>
<feature type="transmembrane region" description="Helical" evidence="1">
    <location>
        <begin position="63"/>
        <end position="83"/>
    </location>
</feature>
<feature type="transmembrane region" description="Helical" evidence="1">
    <location>
        <begin position="88"/>
        <end position="108"/>
    </location>
</feature>
<reference evidence="4" key="1">
    <citation type="submission" date="2016-10" db="EMBL/GenBank/DDBJ databases">
        <authorList>
            <person name="Varghese N."/>
            <person name="Submissions S."/>
        </authorList>
    </citation>
    <scope>NUCLEOTIDE SEQUENCE [LARGE SCALE GENOMIC DNA]</scope>
    <source>
        <strain evidence="4">DSM 23095</strain>
    </source>
</reference>
<dbReference type="EMBL" id="FNAC01000002">
    <property type="protein sequence ID" value="SDC61630.1"/>
    <property type="molecule type" value="Genomic_DNA"/>
</dbReference>
<organism evidence="3 4">
    <name type="scientific">Algoriphagus faecimaris</name>
    <dbReference type="NCBI Taxonomy" id="686796"/>
    <lineage>
        <taxon>Bacteria</taxon>
        <taxon>Pseudomonadati</taxon>
        <taxon>Bacteroidota</taxon>
        <taxon>Cytophagia</taxon>
        <taxon>Cytophagales</taxon>
        <taxon>Cyclobacteriaceae</taxon>
        <taxon>Algoriphagus</taxon>
    </lineage>
</organism>